<dbReference type="EMBL" id="JBBPBM010000576">
    <property type="protein sequence ID" value="KAK8494055.1"/>
    <property type="molecule type" value="Genomic_DNA"/>
</dbReference>
<dbReference type="SUPFAM" id="SSF144000">
    <property type="entry name" value="Oxysterol-binding protein-like"/>
    <property type="match status" value="1"/>
</dbReference>
<dbReference type="Gene3D" id="3.30.70.3490">
    <property type="match status" value="1"/>
</dbReference>
<name>A0ABR2ALX5_9ROSI</name>
<gene>
    <name evidence="1" type="ORF">V6N12_034354</name>
</gene>
<evidence type="ECO:0000313" key="2">
    <source>
        <dbReference type="Proteomes" id="UP001472677"/>
    </source>
</evidence>
<dbReference type="InterPro" id="IPR037239">
    <property type="entry name" value="OSBP_sf"/>
</dbReference>
<keyword evidence="2" id="KW-1185">Reference proteome</keyword>
<dbReference type="Proteomes" id="UP001472677">
    <property type="component" value="Unassembled WGS sequence"/>
</dbReference>
<proteinExistence type="predicted"/>
<sequence>MLKITELHIYNVYLPLKVSEYQILPAMSKYIIGTFAKFLRLEERQRAEKRTRDAKGHQFTPRWFDLTDEVSATPWGDLEIYCYNGRYTEHRATVDSSGSNGEVDIASIEFNPWQYGNLSTE</sequence>
<comment type="caution">
    <text evidence="1">The sequence shown here is derived from an EMBL/GenBank/DDBJ whole genome shotgun (WGS) entry which is preliminary data.</text>
</comment>
<reference evidence="1 2" key="1">
    <citation type="journal article" date="2024" name="G3 (Bethesda)">
        <title>Genome assembly of Hibiscus sabdariffa L. provides insights into metabolisms of medicinal natural products.</title>
        <authorList>
            <person name="Kim T."/>
        </authorList>
    </citation>
    <scope>NUCLEOTIDE SEQUENCE [LARGE SCALE GENOMIC DNA]</scope>
    <source>
        <strain evidence="1">TK-2024</strain>
        <tissue evidence="1">Old leaves</tissue>
    </source>
</reference>
<protein>
    <submittedName>
        <fullName evidence="1">Uncharacterized protein</fullName>
    </submittedName>
</protein>
<dbReference type="InterPro" id="IPR000648">
    <property type="entry name" value="Oxysterol-bd"/>
</dbReference>
<accession>A0ABR2ALX5</accession>
<evidence type="ECO:0000313" key="1">
    <source>
        <dbReference type="EMBL" id="KAK8494055.1"/>
    </source>
</evidence>
<dbReference type="Pfam" id="PF01237">
    <property type="entry name" value="Oxysterol_BP"/>
    <property type="match status" value="1"/>
</dbReference>
<organism evidence="1 2">
    <name type="scientific">Hibiscus sabdariffa</name>
    <name type="common">roselle</name>
    <dbReference type="NCBI Taxonomy" id="183260"/>
    <lineage>
        <taxon>Eukaryota</taxon>
        <taxon>Viridiplantae</taxon>
        <taxon>Streptophyta</taxon>
        <taxon>Embryophyta</taxon>
        <taxon>Tracheophyta</taxon>
        <taxon>Spermatophyta</taxon>
        <taxon>Magnoliopsida</taxon>
        <taxon>eudicotyledons</taxon>
        <taxon>Gunneridae</taxon>
        <taxon>Pentapetalae</taxon>
        <taxon>rosids</taxon>
        <taxon>malvids</taxon>
        <taxon>Malvales</taxon>
        <taxon>Malvaceae</taxon>
        <taxon>Malvoideae</taxon>
        <taxon>Hibiscus</taxon>
    </lineage>
</organism>